<evidence type="ECO:0000313" key="3">
    <source>
        <dbReference type="EMBL" id="OWJ55691.1"/>
    </source>
</evidence>
<organism evidence="2 4">
    <name type="scientific">Pyrodictium delaneyi</name>
    <dbReference type="NCBI Taxonomy" id="1273541"/>
    <lineage>
        <taxon>Archaea</taxon>
        <taxon>Thermoproteota</taxon>
        <taxon>Thermoprotei</taxon>
        <taxon>Desulfurococcales</taxon>
        <taxon>Pyrodictiaceae</taxon>
        <taxon>Pyrodictium</taxon>
    </lineage>
</organism>
<name>A0A0N7JD53_9CREN</name>
<dbReference type="STRING" id="1273541.Pyrde_1185"/>
<dbReference type="AlphaFoldDB" id="A0A0N7JD53"/>
<dbReference type="InterPro" id="IPR035917">
    <property type="entry name" value="YjbQ-like_sf"/>
</dbReference>
<dbReference type="Pfam" id="PF01894">
    <property type="entry name" value="YjbQ"/>
    <property type="match status" value="1"/>
</dbReference>
<dbReference type="GeneID" id="26099524"/>
<dbReference type="InterPro" id="IPR001602">
    <property type="entry name" value="UPF0047_YjbQ-like"/>
</dbReference>
<dbReference type="Proteomes" id="UP000196694">
    <property type="component" value="Unassembled WGS sequence"/>
</dbReference>
<evidence type="ECO:0000313" key="2">
    <source>
        <dbReference type="EMBL" id="ALL01233.1"/>
    </source>
</evidence>
<dbReference type="NCBIfam" id="TIGR00149">
    <property type="entry name" value="TIGR00149_YjbQ"/>
    <property type="match status" value="1"/>
</dbReference>
<dbReference type="PANTHER" id="PTHR30615">
    <property type="entry name" value="UNCHARACTERIZED PROTEIN YJBQ-RELATED"/>
    <property type="match status" value="1"/>
</dbReference>
<reference evidence="2 4" key="1">
    <citation type="submission" date="2015-10" db="EMBL/GenBank/DDBJ databases">
        <title>Complete genome sequence of hyperthermophilic archaeon Pyrodictium delaneyi Su06.</title>
        <authorList>
            <person name="Jung J.-H."/>
            <person name="Lin J."/>
            <person name="Holden J.F."/>
            <person name="Park C.-S."/>
        </authorList>
    </citation>
    <scope>NUCLEOTIDE SEQUENCE [LARGE SCALE GENOMIC DNA]</scope>
    <source>
        <strain evidence="2 4">Su06</strain>
    </source>
</reference>
<protein>
    <recommendedName>
        <fullName evidence="6">Secondary thiamine-phosphate synthase enzyme</fullName>
    </recommendedName>
</protein>
<dbReference type="EMBL" id="NCQP01000001">
    <property type="protein sequence ID" value="OWJ55691.1"/>
    <property type="molecule type" value="Genomic_DNA"/>
</dbReference>
<evidence type="ECO:0000256" key="1">
    <source>
        <dbReference type="ARBA" id="ARBA00005534"/>
    </source>
</evidence>
<comment type="similarity">
    <text evidence="1">Belongs to the UPF0047 family.</text>
</comment>
<evidence type="ECO:0000313" key="4">
    <source>
        <dbReference type="Proteomes" id="UP000058613"/>
    </source>
</evidence>
<dbReference type="SUPFAM" id="SSF111038">
    <property type="entry name" value="YjbQ-like"/>
    <property type="match status" value="1"/>
</dbReference>
<keyword evidence="5" id="KW-1185">Reference proteome</keyword>
<dbReference type="PIRSF" id="PIRSF004681">
    <property type="entry name" value="UCP004681"/>
    <property type="match status" value="1"/>
</dbReference>
<dbReference type="OrthoDB" id="6663at2157"/>
<dbReference type="Gene3D" id="2.60.120.460">
    <property type="entry name" value="YjbQ-like"/>
    <property type="match status" value="1"/>
</dbReference>
<dbReference type="Proteomes" id="UP000058613">
    <property type="component" value="Chromosome"/>
</dbReference>
<evidence type="ECO:0008006" key="6">
    <source>
        <dbReference type="Google" id="ProtNLM"/>
    </source>
</evidence>
<sequence length="136" mass="15106">MKIVVKELSVTSTSRFEIIDLTSDVEAIVRESGIKNGLCLVFVPHATAAIMANEAEPGLLGDYIEFIQEVFKPDYDWRHNRIDDNAHAHLAAAVIGPSRVFPILGGRLVKGTWQNILLVELDGPRTRRIIVEIMGD</sequence>
<evidence type="ECO:0000313" key="5">
    <source>
        <dbReference type="Proteomes" id="UP000196694"/>
    </source>
</evidence>
<proteinExistence type="inferred from homology"/>
<dbReference type="KEGG" id="pdl:Pyrde_1185"/>
<reference evidence="3 5" key="2">
    <citation type="submission" date="2017-05" db="EMBL/GenBank/DDBJ databases">
        <title>The draft genome of the hyperthermophilic archaeon 'Pyrodictium delaneyi strain Hulk', an iron and nitrate reducer, reveals the capacity for sulfate reduction.</title>
        <authorList>
            <person name="Demey L.M."/>
            <person name="Miller C."/>
            <person name="Manzella M."/>
            <person name="Reguera G."/>
            <person name="Kashefi K."/>
        </authorList>
    </citation>
    <scope>NUCLEOTIDE SEQUENCE [LARGE SCALE GENOMIC DNA]</scope>
    <source>
        <strain evidence="3 5">Hulk</strain>
    </source>
</reference>
<accession>A0A0N7JD53</accession>
<dbReference type="EMBL" id="CP013011">
    <property type="protein sequence ID" value="ALL01233.1"/>
    <property type="molecule type" value="Genomic_DNA"/>
</dbReference>
<gene>
    <name evidence="3" type="ORF">Pdsh_02615</name>
    <name evidence="2" type="ORF">Pyrde_1185</name>
</gene>
<dbReference type="RefSeq" id="WP_055409065.1">
    <property type="nucleotide sequence ID" value="NZ_CP013011.1"/>
</dbReference>
<dbReference type="PANTHER" id="PTHR30615:SF8">
    <property type="entry name" value="UPF0047 PROTEIN C4A8.02C"/>
    <property type="match status" value="1"/>
</dbReference>